<dbReference type="AlphaFoldDB" id="A0A1H7RAX7"/>
<gene>
    <name evidence="3" type="ORF">SAMN04488129_11215</name>
</gene>
<reference evidence="4" key="1">
    <citation type="submission" date="2016-10" db="EMBL/GenBank/DDBJ databases">
        <authorList>
            <person name="Varghese N."/>
            <person name="Submissions S."/>
        </authorList>
    </citation>
    <scope>NUCLEOTIDE SEQUENCE [LARGE SCALE GENOMIC DNA]</scope>
    <source>
        <strain evidence="4">CGMCC 1.9150</strain>
    </source>
</reference>
<keyword evidence="1" id="KW-0479">Metal-binding</keyword>
<dbReference type="EMBL" id="FOBC01000012">
    <property type="protein sequence ID" value="SEL56597.1"/>
    <property type="molecule type" value="Genomic_DNA"/>
</dbReference>
<dbReference type="Proteomes" id="UP000198807">
    <property type="component" value="Unassembled WGS sequence"/>
</dbReference>
<organism evidence="3 4">
    <name type="scientific">Halomonas daqiaonensis</name>
    <dbReference type="NCBI Taxonomy" id="650850"/>
    <lineage>
        <taxon>Bacteria</taxon>
        <taxon>Pseudomonadati</taxon>
        <taxon>Pseudomonadota</taxon>
        <taxon>Gammaproteobacteria</taxon>
        <taxon>Oceanospirillales</taxon>
        <taxon>Halomonadaceae</taxon>
        <taxon>Halomonas</taxon>
    </lineage>
</organism>
<sequence>MRFVPRFTDGQPFPEPLGKIVCVGRNYADHARELDNPVPSEPLLFIKPSTAAVPLEQPVDAPFSRGEVHYETELALLIGEELSHATADEAERGIVGIGLALDLTLRDVQSRLKEKGHPWEIAKAFDGACPISSFLPLSQAPNWSGLAFTLEVDGEPRQQGEGADMLFPVPTLVADMSRHFTLQPGDVVLTGTPAGVGPLERGAELRFTLTGGLEVATRVVE</sequence>
<dbReference type="Pfam" id="PF01557">
    <property type="entry name" value="FAA_hydrolase"/>
    <property type="match status" value="1"/>
</dbReference>
<evidence type="ECO:0000256" key="1">
    <source>
        <dbReference type="ARBA" id="ARBA00022723"/>
    </source>
</evidence>
<dbReference type="PANTHER" id="PTHR11820">
    <property type="entry name" value="ACYLPYRUVASE"/>
    <property type="match status" value="1"/>
</dbReference>
<dbReference type="RefSeq" id="WP_089713491.1">
    <property type="nucleotide sequence ID" value="NZ_FOBC01000012.1"/>
</dbReference>
<dbReference type="SUPFAM" id="SSF56529">
    <property type="entry name" value="FAH"/>
    <property type="match status" value="1"/>
</dbReference>
<feature type="domain" description="Fumarylacetoacetase-like C-terminal" evidence="2">
    <location>
        <begin position="19"/>
        <end position="219"/>
    </location>
</feature>
<keyword evidence="4" id="KW-1185">Reference proteome</keyword>
<name>A0A1H7RAX7_9GAMM</name>
<dbReference type="InterPro" id="IPR011234">
    <property type="entry name" value="Fumarylacetoacetase-like_C"/>
</dbReference>
<evidence type="ECO:0000313" key="3">
    <source>
        <dbReference type="EMBL" id="SEL56597.1"/>
    </source>
</evidence>
<protein>
    <submittedName>
        <fullName evidence="3">2-keto-4-pentenoate hydratase/2-oxohepta-3-ene-1,7-dioic acid hydratase (Catechol pathway)</fullName>
    </submittedName>
</protein>
<dbReference type="PANTHER" id="PTHR11820:SF7">
    <property type="entry name" value="ACYLPYRUVASE FAHD1, MITOCHONDRIAL"/>
    <property type="match status" value="1"/>
</dbReference>
<dbReference type="InterPro" id="IPR036663">
    <property type="entry name" value="Fumarylacetoacetase_C_sf"/>
</dbReference>
<evidence type="ECO:0000313" key="4">
    <source>
        <dbReference type="Proteomes" id="UP000198807"/>
    </source>
</evidence>
<proteinExistence type="predicted"/>
<dbReference type="STRING" id="650850.SAMN04488129_11215"/>
<evidence type="ECO:0000259" key="2">
    <source>
        <dbReference type="Pfam" id="PF01557"/>
    </source>
</evidence>
<dbReference type="GO" id="GO:0018773">
    <property type="term" value="F:acetylpyruvate hydrolase activity"/>
    <property type="evidence" value="ECO:0007669"/>
    <property type="project" value="TreeGrafter"/>
</dbReference>
<accession>A0A1H7RAX7</accession>
<dbReference type="OrthoDB" id="9805307at2"/>
<dbReference type="NCBIfam" id="NF007967">
    <property type="entry name" value="PRK10691.1"/>
    <property type="match status" value="1"/>
</dbReference>
<dbReference type="Gene3D" id="3.90.850.10">
    <property type="entry name" value="Fumarylacetoacetase-like, C-terminal domain"/>
    <property type="match status" value="1"/>
</dbReference>
<dbReference type="GO" id="GO:0046872">
    <property type="term" value="F:metal ion binding"/>
    <property type="evidence" value="ECO:0007669"/>
    <property type="project" value="UniProtKB-KW"/>
</dbReference>